<evidence type="ECO:0008006" key="5">
    <source>
        <dbReference type="Google" id="ProtNLM"/>
    </source>
</evidence>
<keyword evidence="4" id="KW-1185">Reference proteome</keyword>
<protein>
    <recommendedName>
        <fullName evidence="5">Large exoprotein</fullName>
    </recommendedName>
</protein>
<feature type="transmembrane region" description="Helical" evidence="2">
    <location>
        <begin position="122"/>
        <end position="143"/>
    </location>
</feature>
<dbReference type="EMBL" id="BNAI01000007">
    <property type="protein sequence ID" value="GHF23554.1"/>
    <property type="molecule type" value="Genomic_DNA"/>
</dbReference>
<dbReference type="SUPFAM" id="SSF103473">
    <property type="entry name" value="MFS general substrate transporter"/>
    <property type="match status" value="1"/>
</dbReference>
<keyword evidence="2" id="KW-1133">Transmembrane helix</keyword>
<dbReference type="InterPro" id="IPR036259">
    <property type="entry name" value="MFS_trans_sf"/>
</dbReference>
<proteinExistence type="predicted"/>
<organism evidence="3 4">
    <name type="scientific">Pseudolysinimonas yzui</name>
    <dbReference type="NCBI Taxonomy" id="2708254"/>
    <lineage>
        <taxon>Bacteria</taxon>
        <taxon>Bacillati</taxon>
        <taxon>Actinomycetota</taxon>
        <taxon>Actinomycetes</taxon>
        <taxon>Micrococcales</taxon>
        <taxon>Microbacteriaceae</taxon>
        <taxon>Pseudolysinimonas</taxon>
    </lineage>
</organism>
<name>A0A8J3GS06_9MICO</name>
<evidence type="ECO:0000256" key="1">
    <source>
        <dbReference type="SAM" id="MobiDB-lite"/>
    </source>
</evidence>
<dbReference type="Proteomes" id="UP000617531">
    <property type="component" value="Unassembled WGS sequence"/>
</dbReference>
<evidence type="ECO:0000313" key="3">
    <source>
        <dbReference type="EMBL" id="GHF23554.1"/>
    </source>
</evidence>
<dbReference type="RefSeq" id="WP_191283955.1">
    <property type="nucleotide sequence ID" value="NZ_BNAI01000007.1"/>
</dbReference>
<comment type="caution">
    <text evidence="3">The sequence shown here is derived from an EMBL/GenBank/DDBJ whole genome shotgun (WGS) entry which is preliminary data.</text>
</comment>
<reference evidence="3" key="1">
    <citation type="journal article" date="2014" name="Int. J. Syst. Evol. Microbiol.">
        <title>Complete genome sequence of Corynebacterium casei LMG S-19264T (=DSM 44701T), isolated from a smear-ripened cheese.</title>
        <authorList>
            <consortium name="US DOE Joint Genome Institute (JGI-PGF)"/>
            <person name="Walter F."/>
            <person name="Albersmeier A."/>
            <person name="Kalinowski J."/>
            <person name="Ruckert C."/>
        </authorList>
    </citation>
    <scope>NUCLEOTIDE SEQUENCE</scope>
    <source>
        <strain evidence="3">CGMCC 1.16548</strain>
    </source>
</reference>
<sequence length="291" mass="31598">MDGTGAGTAIMLAVAALLWFLYLVPTWLRRREYLATERTATRLQQTIRVLAETAEVPDAVRLAATAREAARQERLLRAEQRRADAMAARQVAAVRRETPASAPRPALDPDVLRRRRMRRTRLGASLLMATATVIALVQVWLIATTGMTPGAVGVLVLAGAAGAVAIAVQRRLDARAMPRVTSAARERTAVQLRDLAQEARVASWTPTEIPRPMYLSRPAPEPLAPRPDLQEALRAAAADAEATLRAAQTSPEVARLRSSRPSKYAGMGVLGPDAVQQTDLDEVLRRRRSAG</sequence>
<keyword evidence="2" id="KW-0812">Transmembrane</keyword>
<keyword evidence="2" id="KW-0472">Membrane</keyword>
<gene>
    <name evidence="3" type="ORF">GCM10011600_25860</name>
</gene>
<dbReference type="AlphaFoldDB" id="A0A8J3GS06"/>
<feature type="region of interest" description="Disordered" evidence="1">
    <location>
        <begin position="243"/>
        <end position="275"/>
    </location>
</feature>
<feature type="transmembrane region" description="Helical" evidence="2">
    <location>
        <begin position="6"/>
        <end position="28"/>
    </location>
</feature>
<accession>A0A8J3GS06</accession>
<evidence type="ECO:0000256" key="2">
    <source>
        <dbReference type="SAM" id="Phobius"/>
    </source>
</evidence>
<feature type="transmembrane region" description="Helical" evidence="2">
    <location>
        <begin position="149"/>
        <end position="168"/>
    </location>
</feature>
<evidence type="ECO:0000313" key="4">
    <source>
        <dbReference type="Proteomes" id="UP000617531"/>
    </source>
</evidence>
<reference evidence="3" key="2">
    <citation type="submission" date="2020-09" db="EMBL/GenBank/DDBJ databases">
        <authorList>
            <person name="Sun Q."/>
            <person name="Zhou Y."/>
        </authorList>
    </citation>
    <scope>NUCLEOTIDE SEQUENCE</scope>
    <source>
        <strain evidence="3">CGMCC 1.16548</strain>
    </source>
</reference>